<evidence type="ECO:0000313" key="13">
    <source>
        <dbReference type="Proteomes" id="UP000324209"/>
    </source>
</evidence>
<dbReference type="PANTHER" id="PTHR30218:SF0">
    <property type="entry name" value="POLYPHOSPHATE KINASE"/>
    <property type="match status" value="1"/>
</dbReference>
<dbReference type="PIRSF" id="PIRSF015589">
    <property type="entry name" value="PP_kinase"/>
    <property type="match status" value="1"/>
</dbReference>
<dbReference type="SUPFAM" id="SSF56024">
    <property type="entry name" value="Phospholipase D/nuclease"/>
    <property type="match status" value="2"/>
</dbReference>
<feature type="binding site" evidence="6">
    <location>
        <position position="599"/>
    </location>
    <ligand>
        <name>ATP</name>
        <dbReference type="ChEBI" id="CHEBI:30616"/>
    </ligand>
</feature>
<feature type="binding site" evidence="6">
    <location>
        <position position="475"/>
    </location>
    <ligand>
        <name>ATP</name>
        <dbReference type="ChEBI" id="CHEBI:30616"/>
    </ligand>
</feature>
<protein>
    <recommendedName>
        <fullName evidence="6 7">Polyphosphate kinase</fullName>
        <ecNumber evidence="6 7">2.7.4.1</ecNumber>
    </recommendedName>
    <alternativeName>
        <fullName evidence="6">ATP-polyphosphate phosphotransferase</fullName>
    </alternativeName>
    <alternativeName>
        <fullName evidence="6">Polyphosphoric acid kinase</fullName>
    </alternativeName>
</protein>
<feature type="binding site" evidence="6">
    <location>
        <position position="382"/>
    </location>
    <ligand>
        <name>Mg(2+)</name>
        <dbReference type="ChEBI" id="CHEBI:18420"/>
    </ligand>
</feature>
<evidence type="ECO:0000256" key="4">
    <source>
        <dbReference type="ARBA" id="ARBA00022777"/>
    </source>
</evidence>
<comment type="PTM">
    <text evidence="6 7">An intermediate of this reaction is the autophosphorylated ppk in which a phosphate is covalently linked to a histidine residue through a N-P bond.</text>
</comment>
<dbReference type="GO" id="GO:0009358">
    <property type="term" value="C:polyphosphate kinase complex"/>
    <property type="evidence" value="ECO:0007669"/>
    <property type="project" value="InterPro"/>
</dbReference>
<feature type="domain" description="Polyphosphate kinase C-terminal" evidence="11">
    <location>
        <begin position="339"/>
        <end position="503"/>
    </location>
</feature>
<keyword evidence="6" id="KW-0460">Magnesium</keyword>
<dbReference type="CDD" id="cd09164">
    <property type="entry name" value="PLDc_EcPPK1_C1_like"/>
    <property type="match status" value="1"/>
</dbReference>
<comment type="cofactor">
    <cofactor evidence="6">
        <name>Mg(2+)</name>
        <dbReference type="ChEBI" id="CHEBI:18420"/>
    </cofactor>
</comment>
<dbReference type="Pfam" id="PF17941">
    <property type="entry name" value="PP_kinase_C_1"/>
    <property type="match status" value="1"/>
</dbReference>
<dbReference type="Pfam" id="PF02503">
    <property type="entry name" value="PP_kinase"/>
    <property type="match status" value="1"/>
</dbReference>
<dbReference type="NCBIfam" id="TIGR03705">
    <property type="entry name" value="poly_P_kin"/>
    <property type="match status" value="1"/>
</dbReference>
<evidence type="ECO:0000256" key="5">
    <source>
        <dbReference type="ARBA" id="ARBA00022840"/>
    </source>
</evidence>
<keyword evidence="2 6" id="KW-0808">Transferase</keyword>
<sequence>MPQITPPKERDYPFFNKEMSWLSFNARVLQEAEDQRNPLGERMKFMGIYSSNLDEFFRVRVAMIRRLCRMGQEGANILKEDPAEALLNIQKEVGIQRKRFNTTLKKLYKEMSEHGIQLLDDHNLNEEQIAFSKEYFEREVRHKIFPIMIDKRYKLPEMKDKTLYLAVELKRTVRKEVKTSYSIIEIPTKVLPRFIKLPEEGEGQKIILIDEIVRIGLPSIFRDSHYHSFRAWNFKVVRDSELDIDENDDSLSYMSKINQSIQRRKLGDIIWFLYDVDMNEDLFNMFLKKMRFRKHDTVTPGGRYHYFSDFIRFPKMVNLPCCENDSPLKHRHFPQGVRIFPAIRAKDTLLYFPYHSFDTVIDLLREASIDPRVESIKVTLYRVANYSSVANALINARKNRKEVLVIMELQARFDEENNIYWANLLKENDVQVIFGVEGLKVHSKLLLISRREKGKINRYGGIGTGNLNEDTARIYTDCFLLTAHKEILEEVDALFDFFENNYRHRGTKHLLISPYGLRSGLTELIDNEIKWAQQGEKASIRIKLNNLSDEGIIQKLYEASQAGVSVKIIVRGRFSLVPGIEGFSENIKAISILDRYLEHARFFIFRNGGDNKCFISSADWLGRNIDRRVEVTCPIYRKSIKQELKSIFDIQWADNTKARILDKDLKNEYVIQKEGDESVRSQDSVYTYLIQKTARS</sequence>
<evidence type="ECO:0000313" key="12">
    <source>
        <dbReference type="EMBL" id="QEN07033.1"/>
    </source>
</evidence>
<dbReference type="Gene3D" id="1.20.58.310">
    <property type="entry name" value="Polyphosphate kinase N-terminal domain"/>
    <property type="match status" value="1"/>
</dbReference>
<dbReference type="SUPFAM" id="SSF143724">
    <property type="entry name" value="PHP14-like"/>
    <property type="match status" value="1"/>
</dbReference>
<dbReference type="InterPro" id="IPR025198">
    <property type="entry name" value="PPK_N_dom"/>
</dbReference>
<dbReference type="Gene3D" id="3.30.1840.10">
    <property type="entry name" value="Polyphosphate kinase middle domain"/>
    <property type="match status" value="1"/>
</dbReference>
<dbReference type="RefSeq" id="WP_149485115.1">
    <property type="nucleotide sequence ID" value="NZ_CP036150.1"/>
</dbReference>
<dbReference type="CDD" id="cd09167">
    <property type="entry name" value="PLDc_EcPPK1_C2_like"/>
    <property type="match status" value="1"/>
</dbReference>
<feature type="binding site" evidence="6">
    <location>
        <position position="571"/>
    </location>
    <ligand>
        <name>ATP</name>
        <dbReference type="ChEBI" id="CHEBI:30616"/>
    </ligand>
</feature>
<dbReference type="EMBL" id="CP036150">
    <property type="protein sequence ID" value="QEN07033.1"/>
    <property type="molecule type" value="Genomic_DNA"/>
</dbReference>
<dbReference type="NCBIfam" id="NF003917">
    <property type="entry name" value="PRK05443.1-1"/>
    <property type="match status" value="1"/>
</dbReference>
<evidence type="ECO:0000256" key="6">
    <source>
        <dbReference type="HAMAP-Rule" id="MF_00347"/>
    </source>
</evidence>
<comment type="similarity">
    <text evidence="6 7">Belongs to the polyphosphate kinase 1 (PPK1) family.</text>
</comment>
<dbReference type="Pfam" id="PF13089">
    <property type="entry name" value="PP_kinase_N"/>
    <property type="match status" value="1"/>
</dbReference>
<evidence type="ECO:0000256" key="2">
    <source>
        <dbReference type="ARBA" id="ARBA00022679"/>
    </source>
</evidence>
<dbReference type="InterPro" id="IPR003414">
    <property type="entry name" value="PP_kinase"/>
</dbReference>
<evidence type="ECO:0000259" key="9">
    <source>
        <dbReference type="Pfam" id="PF13089"/>
    </source>
</evidence>
<dbReference type="GO" id="GO:0008976">
    <property type="term" value="F:polyphosphate kinase activity"/>
    <property type="evidence" value="ECO:0007669"/>
    <property type="project" value="UniProtKB-UniRule"/>
</dbReference>
<name>A0A5C1QFU5_9SPIO</name>
<dbReference type="GO" id="GO:0006799">
    <property type="term" value="P:polyphosphate biosynthetic process"/>
    <property type="evidence" value="ECO:0007669"/>
    <property type="project" value="UniProtKB-UniRule"/>
</dbReference>
<dbReference type="InterPro" id="IPR036830">
    <property type="entry name" value="PP_kinase_middle_dom_sf"/>
</dbReference>
<feature type="domain" description="Polyphosphate kinase middle" evidence="8">
    <location>
        <begin position="128"/>
        <end position="313"/>
    </location>
</feature>
<dbReference type="OrthoDB" id="9761456at2"/>
<keyword evidence="3 6" id="KW-0547">Nucleotide-binding</keyword>
<dbReference type="SUPFAM" id="SSF140356">
    <property type="entry name" value="PPK N-terminal domain-like"/>
    <property type="match status" value="1"/>
</dbReference>
<comment type="function">
    <text evidence="6 7">Catalyzes the reversible transfer of the terminal phosphate of ATP to form a long-chain polyphosphate (polyP).</text>
</comment>
<dbReference type="InterPro" id="IPR025200">
    <property type="entry name" value="PPK_C_dom2"/>
</dbReference>
<proteinExistence type="inferred from homology"/>
<dbReference type="HAMAP" id="MF_00347">
    <property type="entry name" value="Polyphosphate_kinase"/>
    <property type="match status" value="1"/>
</dbReference>
<dbReference type="EC" id="2.7.4.1" evidence="6 7"/>
<feature type="domain" description="Polyphosphate kinase C-terminal" evidence="10">
    <location>
        <begin position="510"/>
        <end position="682"/>
    </location>
</feature>
<dbReference type="KEGG" id="ock:EXM22_03160"/>
<feature type="binding site" evidence="6">
    <location>
        <position position="52"/>
    </location>
    <ligand>
        <name>ATP</name>
        <dbReference type="ChEBI" id="CHEBI:30616"/>
    </ligand>
</feature>
<dbReference type="Proteomes" id="UP000324209">
    <property type="component" value="Chromosome"/>
</dbReference>
<feature type="binding site" evidence="6">
    <location>
        <position position="412"/>
    </location>
    <ligand>
        <name>Mg(2+)</name>
        <dbReference type="ChEBI" id="CHEBI:18420"/>
    </ligand>
</feature>
<keyword evidence="4 6" id="KW-0418">Kinase</keyword>
<evidence type="ECO:0000259" key="10">
    <source>
        <dbReference type="Pfam" id="PF13090"/>
    </source>
</evidence>
<dbReference type="InterPro" id="IPR041108">
    <property type="entry name" value="PP_kinase_C_1"/>
</dbReference>
<keyword evidence="13" id="KW-1185">Reference proteome</keyword>
<evidence type="ECO:0000259" key="8">
    <source>
        <dbReference type="Pfam" id="PF02503"/>
    </source>
</evidence>
<reference evidence="12 13" key="1">
    <citation type="submission" date="2019-02" db="EMBL/GenBank/DDBJ databases">
        <title>Complete Genome Sequence and Methylome Analysis of free living Spirochaetas.</title>
        <authorList>
            <person name="Fomenkov A."/>
            <person name="Dubinina G."/>
            <person name="Leshcheva N."/>
            <person name="Mikheeva N."/>
            <person name="Grabovich M."/>
            <person name="Vincze T."/>
            <person name="Roberts R.J."/>
        </authorList>
    </citation>
    <scope>NUCLEOTIDE SEQUENCE [LARGE SCALE GENOMIC DNA]</scope>
    <source>
        <strain evidence="12 13">K2</strain>
    </source>
</reference>
<evidence type="ECO:0000259" key="11">
    <source>
        <dbReference type="Pfam" id="PF17941"/>
    </source>
</evidence>
<dbReference type="AlphaFoldDB" id="A0A5C1QFU5"/>
<dbReference type="GO" id="GO:0046872">
    <property type="term" value="F:metal ion binding"/>
    <property type="evidence" value="ECO:0007669"/>
    <property type="project" value="UniProtKB-KW"/>
</dbReference>
<comment type="catalytic activity">
    <reaction evidence="6 7">
        <text>[phosphate](n) + ATP = [phosphate](n+1) + ADP</text>
        <dbReference type="Rhea" id="RHEA:19573"/>
        <dbReference type="Rhea" id="RHEA-COMP:9859"/>
        <dbReference type="Rhea" id="RHEA-COMP:14280"/>
        <dbReference type="ChEBI" id="CHEBI:16838"/>
        <dbReference type="ChEBI" id="CHEBI:30616"/>
        <dbReference type="ChEBI" id="CHEBI:456216"/>
        <dbReference type="EC" id="2.7.4.1"/>
    </reaction>
</comment>
<gene>
    <name evidence="12" type="primary">ppk1</name>
    <name evidence="6" type="synonym">ppk</name>
    <name evidence="12" type="ORF">EXM22_03160</name>
</gene>
<organism evidence="12 13">
    <name type="scientific">Oceanispirochaeta crateris</name>
    <dbReference type="NCBI Taxonomy" id="2518645"/>
    <lineage>
        <taxon>Bacteria</taxon>
        <taxon>Pseudomonadati</taxon>
        <taxon>Spirochaetota</taxon>
        <taxon>Spirochaetia</taxon>
        <taxon>Spirochaetales</taxon>
        <taxon>Spirochaetaceae</taxon>
        <taxon>Oceanispirochaeta</taxon>
    </lineage>
</organism>
<evidence type="ECO:0000256" key="7">
    <source>
        <dbReference type="RuleBase" id="RU003800"/>
    </source>
</evidence>
<feature type="domain" description="Polyphosphate kinase N-terminal" evidence="9">
    <location>
        <begin position="14"/>
        <end position="118"/>
    </location>
</feature>
<accession>A0A5C1QFU5</accession>
<feature type="active site" description="Phosphohistidine intermediate" evidence="6">
    <location>
        <position position="442"/>
    </location>
</feature>
<dbReference type="Pfam" id="PF13090">
    <property type="entry name" value="PP_kinase_C"/>
    <property type="match status" value="1"/>
</dbReference>
<dbReference type="InterPro" id="IPR036832">
    <property type="entry name" value="PPK_N_dom_sf"/>
</dbReference>
<evidence type="ECO:0000256" key="3">
    <source>
        <dbReference type="ARBA" id="ARBA00022741"/>
    </source>
</evidence>
<dbReference type="GO" id="GO:0005524">
    <property type="term" value="F:ATP binding"/>
    <property type="evidence" value="ECO:0007669"/>
    <property type="project" value="UniProtKB-KW"/>
</dbReference>
<dbReference type="PANTHER" id="PTHR30218">
    <property type="entry name" value="POLYPHOSPHATE KINASE"/>
    <property type="match status" value="1"/>
</dbReference>
<dbReference type="Gene3D" id="3.30.870.10">
    <property type="entry name" value="Endonuclease Chain A"/>
    <property type="match status" value="2"/>
</dbReference>
<keyword evidence="1 6" id="KW-0597">Phosphoprotein</keyword>
<evidence type="ECO:0000256" key="1">
    <source>
        <dbReference type="ARBA" id="ARBA00022553"/>
    </source>
</evidence>
<keyword evidence="5 6" id="KW-0067">ATP-binding</keyword>
<dbReference type="InterPro" id="IPR024953">
    <property type="entry name" value="PP_kinase_middle"/>
</dbReference>
<keyword evidence="6" id="KW-0479">Metal-binding</keyword>